<dbReference type="EMBL" id="AXDT01000244">
    <property type="protein sequence ID" value="ERT10966.1"/>
    <property type="molecule type" value="Genomic_DNA"/>
</dbReference>
<organism evidence="1 2">
    <name type="scientific">Photorhabdus temperata J3</name>
    <dbReference type="NCBI Taxonomy" id="1389415"/>
    <lineage>
        <taxon>Bacteria</taxon>
        <taxon>Pseudomonadati</taxon>
        <taxon>Pseudomonadota</taxon>
        <taxon>Gammaproteobacteria</taxon>
        <taxon>Enterobacterales</taxon>
        <taxon>Morganellaceae</taxon>
        <taxon>Photorhabdus</taxon>
    </lineage>
</organism>
<sequence>MEIFMTKEPTDKSHDMQIFLLNDGKSEFGNVGSAHLKDRSMSPTNPEGELNNVVVQPNGSPWIGTLDKKNQNKSIILVGSWDKFTNSRFFFTQPIMKLYTVNLGTSL</sequence>
<dbReference type="AlphaFoldDB" id="U7QWW6"/>
<evidence type="ECO:0000313" key="2">
    <source>
        <dbReference type="Proteomes" id="UP000017133"/>
    </source>
</evidence>
<comment type="caution">
    <text evidence="1">The sequence shown here is derived from an EMBL/GenBank/DDBJ whole genome shotgun (WGS) entry which is preliminary data.</text>
</comment>
<gene>
    <name evidence="1" type="ORF">O185_21955</name>
</gene>
<keyword evidence="2" id="KW-1185">Reference proteome</keyword>
<dbReference type="Proteomes" id="UP000017133">
    <property type="component" value="Unassembled WGS sequence"/>
</dbReference>
<name>U7QWW6_PHOTE</name>
<accession>U7QWW6</accession>
<evidence type="ECO:0000313" key="1">
    <source>
        <dbReference type="EMBL" id="ERT10966.1"/>
    </source>
</evidence>
<reference evidence="1 2" key="1">
    <citation type="submission" date="2013-10" db="EMBL/GenBank/DDBJ databases">
        <title>Whole Genome Shotgun Sequence of Photorhabdus temperata J3.</title>
        <authorList>
            <person name="Park G.-S."/>
            <person name="Hong S.-J."/>
            <person name="Shin J.-H."/>
        </authorList>
    </citation>
    <scope>NUCLEOTIDE SEQUENCE [LARGE SCALE GENOMIC DNA]</scope>
    <source>
        <strain evidence="1 2">J3</strain>
    </source>
</reference>
<proteinExistence type="predicted"/>
<protein>
    <submittedName>
        <fullName evidence="1">Uncharacterized protein</fullName>
    </submittedName>
</protein>